<name>A0A6A3YEZ4_9STRA</name>
<dbReference type="PANTHER" id="PTHR45912:SF3">
    <property type="entry name" value="CILIA- AND FLAGELLA-ASSOCIATED PROTEIN 47"/>
    <property type="match status" value="1"/>
</dbReference>
<reference evidence="1 2" key="1">
    <citation type="submission" date="2018-08" db="EMBL/GenBank/DDBJ databases">
        <title>Genomic investigation of the strawberry pathogen Phytophthora fragariae indicates pathogenicity is determined by transcriptional variation in three key races.</title>
        <authorList>
            <person name="Adams T.M."/>
            <person name="Armitage A.D."/>
            <person name="Sobczyk M.K."/>
            <person name="Bates H.J."/>
            <person name="Dunwell J.M."/>
            <person name="Nellist C.F."/>
            <person name="Harrison R.J."/>
        </authorList>
    </citation>
    <scope>NUCLEOTIDE SEQUENCE [LARGE SCALE GENOMIC DNA]</scope>
    <source>
        <strain evidence="1 2">BC-1</strain>
    </source>
</reference>
<dbReference type="GO" id="GO:0005929">
    <property type="term" value="C:cilium"/>
    <property type="evidence" value="ECO:0007669"/>
    <property type="project" value="TreeGrafter"/>
</dbReference>
<dbReference type="Gene3D" id="2.60.40.10">
    <property type="entry name" value="Immunoglobulins"/>
    <property type="match status" value="1"/>
</dbReference>
<dbReference type="EMBL" id="QXGD01001044">
    <property type="protein sequence ID" value="KAE9216452.1"/>
    <property type="molecule type" value="Genomic_DNA"/>
</dbReference>
<sequence>MLNCRALLPDVKVVARGKKVDFGTISVGVERETRVTLSNLGMHTRAVFDASVDPPSMSTTIGLQVSPAQAAAAVSSGAALAKRIASANPTSNATSVVFHVAPDHGELAPGEEVAIRVSFLPLDAVEYAEDELPLVVDGEPYVNLSLRGEGIHPHLSFSTNRVVLPSVPLEVTATAHFHVHATGYDHLELTCRVPLDTTRAPLTVLFPRGKTLSMACPSLPVELRFASNTSVAFNARLGFFDADGNSFALSVADCAENCLLTNYNFIQKQGLAPKLMDDGSSSSPRHSHQRK</sequence>
<evidence type="ECO:0008006" key="3">
    <source>
        <dbReference type="Google" id="ProtNLM"/>
    </source>
</evidence>
<evidence type="ECO:0000313" key="2">
    <source>
        <dbReference type="Proteomes" id="UP000440367"/>
    </source>
</evidence>
<protein>
    <recommendedName>
        <fullName evidence="3">Abnormal spindle-like microcephaly-associated protein ASH domain-containing protein</fullName>
    </recommendedName>
</protein>
<accession>A0A6A3YEZ4</accession>
<dbReference type="PANTHER" id="PTHR45912">
    <property type="entry name" value="CILIA- AND FLAGELLA-ASSOCIATED PROTEIN 47"/>
    <property type="match status" value="1"/>
</dbReference>
<organism evidence="1 2">
    <name type="scientific">Phytophthora fragariae</name>
    <dbReference type="NCBI Taxonomy" id="53985"/>
    <lineage>
        <taxon>Eukaryota</taxon>
        <taxon>Sar</taxon>
        <taxon>Stramenopiles</taxon>
        <taxon>Oomycota</taxon>
        <taxon>Peronosporomycetes</taxon>
        <taxon>Peronosporales</taxon>
        <taxon>Peronosporaceae</taxon>
        <taxon>Phytophthora</taxon>
    </lineage>
</organism>
<dbReference type="InterPro" id="IPR013783">
    <property type="entry name" value="Ig-like_fold"/>
</dbReference>
<gene>
    <name evidence="1" type="ORF">PF002_g17080</name>
</gene>
<comment type="caution">
    <text evidence="1">The sequence shown here is derived from an EMBL/GenBank/DDBJ whole genome shotgun (WGS) entry which is preliminary data.</text>
</comment>
<dbReference type="Proteomes" id="UP000440367">
    <property type="component" value="Unassembled WGS sequence"/>
</dbReference>
<dbReference type="GO" id="GO:0060271">
    <property type="term" value="P:cilium assembly"/>
    <property type="evidence" value="ECO:0007669"/>
    <property type="project" value="TreeGrafter"/>
</dbReference>
<proteinExistence type="predicted"/>
<evidence type="ECO:0000313" key="1">
    <source>
        <dbReference type="EMBL" id="KAE9216452.1"/>
    </source>
</evidence>
<dbReference type="AlphaFoldDB" id="A0A6A3YEZ4"/>